<sequence length="152" mass="17097">CYEIMEDEHIRATVGAHNVSLEAPEPNRVSMPVAQFIEHPKFKYFQNSILYDVALVKLASPLDIGVNPDLGTICVPPQNDTYNPYLGQLVTAAGWGLTSWHGWFNPADSDSQVLLKVTLPIADMDWCKEMYNITEAENTMICTYQLDKDTCQ</sequence>
<dbReference type="Gene3D" id="2.40.10.10">
    <property type="entry name" value="Trypsin-like serine proteases"/>
    <property type="match status" value="1"/>
</dbReference>
<dbReference type="InterPro" id="IPR009003">
    <property type="entry name" value="Peptidase_S1_PA"/>
</dbReference>
<evidence type="ECO:0000256" key="1">
    <source>
        <dbReference type="ARBA" id="ARBA00023157"/>
    </source>
</evidence>
<feature type="non-terminal residue" evidence="4">
    <location>
        <position position="1"/>
    </location>
</feature>
<feature type="domain" description="Peptidase S1" evidence="3">
    <location>
        <begin position="1"/>
        <end position="152"/>
    </location>
</feature>
<organism evidence="4">
    <name type="scientific">Tyrophagus putrescentiae</name>
    <name type="common">Mold mite</name>
    <name type="synonym">Acarus putrescentiae</name>
    <dbReference type="NCBI Taxonomy" id="59818"/>
    <lineage>
        <taxon>Eukaryota</taxon>
        <taxon>Metazoa</taxon>
        <taxon>Ecdysozoa</taxon>
        <taxon>Arthropoda</taxon>
        <taxon>Chelicerata</taxon>
        <taxon>Arachnida</taxon>
        <taxon>Acari</taxon>
        <taxon>Acariformes</taxon>
        <taxon>Sarcoptiformes</taxon>
        <taxon>Astigmata</taxon>
        <taxon>Acaroidea</taxon>
        <taxon>Acaridae</taxon>
        <taxon>Tyrophaginae</taxon>
        <taxon>Tyrophagus</taxon>
    </lineage>
</organism>
<evidence type="ECO:0000256" key="2">
    <source>
        <dbReference type="ARBA" id="ARBA00024195"/>
    </source>
</evidence>
<dbReference type="GO" id="GO:0006508">
    <property type="term" value="P:proteolysis"/>
    <property type="evidence" value="ECO:0007669"/>
    <property type="project" value="InterPro"/>
</dbReference>
<proteinExistence type="evidence at transcript level"/>
<dbReference type="AlphaFoldDB" id="Q9BKM6"/>
<evidence type="ECO:0000259" key="3">
    <source>
        <dbReference type="PROSITE" id="PS50240"/>
    </source>
</evidence>
<keyword evidence="1" id="KW-1015">Disulfide bond</keyword>
<dbReference type="SUPFAM" id="SSF50494">
    <property type="entry name" value="Trypsin-like serine proteases"/>
    <property type="match status" value="1"/>
</dbReference>
<dbReference type="InterPro" id="IPR043504">
    <property type="entry name" value="Peptidase_S1_PA_chymotrypsin"/>
</dbReference>
<protein>
    <submittedName>
        <fullName evidence="4">Serine proteinase 1</fullName>
    </submittedName>
</protein>
<dbReference type="Pfam" id="PF00089">
    <property type="entry name" value="Trypsin"/>
    <property type="match status" value="1"/>
</dbReference>
<dbReference type="SMART" id="SM00020">
    <property type="entry name" value="Tryp_SPc"/>
    <property type="match status" value="1"/>
</dbReference>
<dbReference type="InterPro" id="IPR051487">
    <property type="entry name" value="Ser/Thr_Proteases_Immune/Dev"/>
</dbReference>
<dbReference type="InterPro" id="IPR001254">
    <property type="entry name" value="Trypsin_dom"/>
</dbReference>
<evidence type="ECO:0000313" key="4">
    <source>
        <dbReference type="EMBL" id="AAK18749.1"/>
    </source>
</evidence>
<dbReference type="GO" id="GO:0004252">
    <property type="term" value="F:serine-type endopeptidase activity"/>
    <property type="evidence" value="ECO:0007669"/>
    <property type="project" value="InterPro"/>
</dbReference>
<accession>Q9BKM6</accession>
<dbReference type="EMBL" id="AF134723">
    <property type="protein sequence ID" value="AAK18749.1"/>
    <property type="molecule type" value="mRNA"/>
</dbReference>
<reference evidence="4" key="1">
    <citation type="submission" date="1999-03" db="EMBL/GenBank/DDBJ databases">
        <title>Tyrophagus putrescentiae serine proteinase 1 (SP1) mRNA, cds.</title>
        <authorList>
            <person name="Park H."/>
            <person name="Yun H.C."/>
            <person name="Kim K.Y."/>
            <person name="Park S.Y."/>
            <person name="Park S.K."/>
        </authorList>
    </citation>
    <scope>NUCLEOTIDE SEQUENCE</scope>
</reference>
<name>Q9BKM6_TYRPU</name>
<dbReference type="PROSITE" id="PS50240">
    <property type="entry name" value="TRYPSIN_DOM"/>
    <property type="match status" value="1"/>
</dbReference>
<dbReference type="PANTHER" id="PTHR24256">
    <property type="entry name" value="TRYPTASE-RELATED"/>
    <property type="match status" value="1"/>
</dbReference>
<feature type="non-terminal residue" evidence="4">
    <location>
        <position position="152"/>
    </location>
</feature>
<comment type="similarity">
    <text evidence="2">Belongs to the peptidase S1 family. CLIP subfamily.</text>
</comment>